<dbReference type="ExpressionAtlas" id="A0A2K3NSZ3">
    <property type="expression patterns" value="baseline"/>
</dbReference>
<keyword evidence="1" id="KW-0436">Ligase</keyword>
<comment type="caution">
    <text evidence="1">The sequence shown here is derived from an EMBL/GenBank/DDBJ whole genome shotgun (WGS) entry which is preliminary data.</text>
</comment>
<dbReference type="EMBL" id="ASHM01001163">
    <property type="protein sequence ID" value="PNY06154.1"/>
    <property type="molecule type" value="Genomic_DNA"/>
</dbReference>
<dbReference type="InterPro" id="IPR044247">
    <property type="entry name" value="SPL2-like"/>
</dbReference>
<accession>A0A2K3NSZ3</accession>
<evidence type="ECO:0000313" key="1">
    <source>
        <dbReference type="EMBL" id="PNY06154.1"/>
    </source>
</evidence>
<sequence>MSSQEQALISLLSQLALSFDGAVFGLGVAYVAFRSIRKFTVTSAALQKISHAPSISVSDLRSLLTETDSDADGYSDDGKIVIVRGTVDANSAVYGSWTNLWPGVLVSRESGDKGVVLQRTQTVTASSLCLEFLFANFRV</sequence>
<organism evidence="1 2">
    <name type="scientific">Trifolium pratense</name>
    <name type="common">Red clover</name>
    <dbReference type="NCBI Taxonomy" id="57577"/>
    <lineage>
        <taxon>Eukaryota</taxon>
        <taxon>Viridiplantae</taxon>
        <taxon>Streptophyta</taxon>
        <taxon>Embryophyta</taxon>
        <taxon>Tracheophyta</taxon>
        <taxon>Spermatophyta</taxon>
        <taxon>Magnoliopsida</taxon>
        <taxon>eudicotyledons</taxon>
        <taxon>Gunneridae</taxon>
        <taxon>Pentapetalae</taxon>
        <taxon>rosids</taxon>
        <taxon>fabids</taxon>
        <taxon>Fabales</taxon>
        <taxon>Fabaceae</taxon>
        <taxon>Papilionoideae</taxon>
        <taxon>50 kb inversion clade</taxon>
        <taxon>NPAAA clade</taxon>
        <taxon>Hologalegina</taxon>
        <taxon>IRL clade</taxon>
        <taxon>Trifolieae</taxon>
        <taxon>Trifolium</taxon>
    </lineage>
</organism>
<dbReference type="Proteomes" id="UP000236291">
    <property type="component" value="Unassembled WGS sequence"/>
</dbReference>
<gene>
    <name evidence="1" type="ORF">L195_g002616</name>
</gene>
<protein>
    <submittedName>
        <fullName evidence="1">Mitochondrial ubiquitin ligase activator of NFBK 1-like protein</fullName>
    </submittedName>
</protein>
<reference evidence="1 2" key="1">
    <citation type="journal article" date="2014" name="Am. J. Bot.">
        <title>Genome assembly and annotation for red clover (Trifolium pratense; Fabaceae).</title>
        <authorList>
            <person name="Istvanek J."/>
            <person name="Jaros M."/>
            <person name="Krenek A."/>
            <person name="Repkova J."/>
        </authorList>
    </citation>
    <scope>NUCLEOTIDE SEQUENCE [LARGE SCALE GENOMIC DNA]</scope>
    <source>
        <strain evidence="2">cv. Tatra</strain>
        <tissue evidence="1">Young leaves</tissue>
    </source>
</reference>
<name>A0A2K3NSZ3_TRIPR</name>
<evidence type="ECO:0000313" key="2">
    <source>
        <dbReference type="Proteomes" id="UP000236291"/>
    </source>
</evidence>
<dbReference type="PANTHER" id="PTHR47355:SF1">
    <property type="entry name" value="E3 UBIQUITIN-PROTEIN LIGASE SPL2"/>
    <property type="match status" value="1"/>
</dbReference>
<dbReference type="PANTHER" id="PTHR47355">
    <property type="entry name" value="E3 UBIQUITIN-PROTEIN LIGASE SPL2"/>
    <property type="match status" value="1"/>
</dbReference>
<dbReference type="GO" id="GO:0004842">
    <property type="term" value="F:ubiquitin-protein transferase activity"/>
    <property type="evidence" value="ECO:0007669"/>
    <property type="project" value="InterPro"/>
</dbReference>
<dbReference type="AlphaFoldDB" id="A0A2K3NSZ3"/>
<reference evidence="1 2" key="2">
    <citation type="journal article" date="2017" name="Front. Plant Sci.">
        <title>Gene Classification and Mining of Molecular Markers Useful in Red Clover (Trifolium pratense) Breeding.</title>
        <authorList>
            <person name="Istvanek J."/>
            <person name="Dluhosova J."/>
            <person name="Dluhos P."/>
            <person name="Patkova L."/>
            <person name="Nedelnik J."/>
            <person name="Repkova J."/>
        </authorList>
    </citation>
    <scope>NUCLEOTIDE SEQUENCE [LARGE SCALE GENOMIC DNA]</scope>
    <source>
        <strain evidence="2">cv. Tatra</strain>
        <tissue evidence="1">Young leaves</tissue>
    </source>
</reference>
<proteinExistence type="predicted"/>
<dbReference type="GO" id="GO:0016874">
    <property type="term" value="F:ligase activity"/>
    <property type="evidence" value="ECO:0007669"/>
    <property type="project" value="UniProtKB-KW"/>
</dbReference>